<keyword evidence="3 8" id="KW-0732">Signal</keyword>
<feature type="region of interest" description="Disordered" evidence="6">
    <location>
        <begin position="64"/>
        <end position="142"/>
    </location>
</feature>
<dbReference type="InterPro" id="IPR039239">
    <property type="entry name" value="AJAP1"/>
</dbReference>
<feature type="chain" id="PRO_5003998587" evidence="8">
    <location>
        <begin position="35"/>
        <end position="434"/>
    </location>
</feature>
<feature type="compositionally biased region" description="Low complexity" evidence="6">
    <location>
        <begin position="244"/>
        <end position="253"/>
    </location>
</feature>
<keyword evidence="4 7" id="KW-1133">Transmembrane helix</keyword>
<feature type="domain" description="AJAP1/PANP C-terminal" evidence="9">
    <location>
        <begin position="173"/>
        <end position="380"/>
    </location>
</feature>
<name>L8YDB6_TUPCH</name>
<keyword evidence="11" id="KW-1185">Reference proteome</keyword>
<dbReference type="FunCoup" id="L8YDB6">
    <property type="interactions" value="149"/>
</dbReference>
<dbReference type="GO" id="GO:0009898">
    <property type="term" value="C:cytoplasmic side of plasma membrane"/>
    <property type="evidence" value="ECO:0007669"/>
    <property type="project" value="TreeGrafter"/>
</dbReference>
<evidence type="ECO:0000256" key="3">
    <source>
        <dbReference type="ARBA" id="ARBA00022729"/>
    </source>
</evidence>
<dbReference type="eggNOG" id="ENOG502QVMU">
    <property type="taxonomic scope" value="Eukaryota"/>
</dbReference>
<dbReference type="GO" id="GO:0005912">
    <property type="term" value="C:adherens junction"/>
    <property type="evidence" value="ECO:0007669"/>
    <property type="project" value="TreeGrafter"/>
</dbReference>
<dbReference type="PANTHER" id="PTHR32422:SF0">
    <property type="entry name" value="ADHERENS JUNCTION-ASSOCIATED PROTEIN 1"/>
    <property type="match status" value="1"/>
</dbReference>
<dbReference type="InterPro" id="IPR029198">
    <property type="entry name" value="AJAP1_PANP_C"/>
</dbReference>
<evidence type="ECO:0000256" key="5">
    <source>
        <dbReference type="ARBA" id="ARBA00023136"/>
    </source>
</evidence>
<evidence type="ECO:0000256" key="7">
    <source>
        <dbReference type="SAM" id="Phobius"/>
    </source>
</evidence>
<evidence type="ECO:0000313" key="11">
    <source>
        <dbReference type="Proteomes" id="UP000011518"/>
    </source>
</evidence>
<evidence type="ECO:0000256" key="2">
    <source>
        <dbReference type="ARBA" id="ARBA00022692"/>
    </source>
</evidence>
<evidence type="ECO:0000256" key="1">
    <source>
        <dbReference type="ARBA" id="ARBA00004479"/>
    </source>
</evidence>
<feature type="compositionally biased region" description="Low complexity" evidence="6">
    <location>
        <begin position="105"/>
        <end position="138"/>
    </location>
</feature>
<dbReference type="Pfam" id="PF15298">
    <property type="entry name" value="AJAP1_PANP_C"/>
    <property type="match status" value="1"/>
</dbReference>
<evidence type="ECO:0000313" key="10">
    <source>
        <dbReference type="EMBL" id="ELV14257.1"/>
    </source>
</evidence>
<dbReference type="PANTHER" id="PTHR32422">
    <property type="entry name" value="ADHERENS JUNCTION-ASSOCIATED PROTEIN 1"/>
    <property type="match status" value="1"/>
</dbReference>
<keyword evidence="2 7" id="KW-0812">Transmembrane</keyword>
<dbReference type="STRING" id="246437.L8YDB6"/>
<evidence type="ECO:0000256" key="8">
    <source>
        <dbReference type="SAM" id="SignalP"/>
    </source>
</evidence>
<dbReference type="GO" id="GO:0044291">
    <property type="term" value="C:cell-cell contact zone"/>
    <property type="evidence" value="ECO:0007669"/>
    <property type="project" value="TreeGrafter"/>
</dbReference>
<gene>
    <name evidence="10" type="ORF">TREES_T100019871</name>
</gene>
<dbReference type="InParanoid" id="L8YDB6"/>
<dbReference type="EMBL" id="KB359209">
    <property type="protein sequence ID" value="ELV14257.1"/>
    <property type="molecule type" value="Genomic_DNA"/>
</dbReference>
<evidence type="ECO:0000256" key="4">
    <source>
        <dbReference type="ARBA" id="ARBA00022989"/>
    </source>
</evidence>
<dbReference type="AlphaFoldDB" id="L8YDB6"/>
<reference evidence="11" key="2">
    <citation type="journal article" date="2013" name="Nat. Commun.">
        <title>Genome of the Chinese tree shrew.</title>
        <authorList>
            <person name="Fan Y."/>
            <person name="Huang Z.Y."/>
            <person name="Cao C.C."/>
            <person name="Chen C.S."/>
            <person name="Chen Y.X."/>
            <person name="Fan D.D."/>
            <person name="He J."/>
            <person name="Hou H.L."/>
            <person name="Hu L."/>
            <person name="Hu X.T."/>
            <person name="Jiang X.T."/>
            <person name="Lai R."/>
            <person name="Lang Y.S."/>
            <person name="Liang B."/>
            <person name="Liao S.G."/>
            <person name="Mu D."/>
            <person name="Ma Y.Y."/>
            <person name="Niu Y.Y."/>
            <person name="Sun X.Q."/>
            <person name="Xia J.Q."/>
            <person name="Xiao J."/>
            <person name="Xiong Z.Q."/>
            <person name="Xu L."/>
            <person name="Yang L."/>
            <person name="Zhang Y."/>
            <person name="Zhao W."/>
            <person name="Zhao X.D."/>
            <person name="Zheng Y.T."/>
            <person name="Zhou J.M."/>
            <person name="Zhu Y.B."/>
            <person name="Zhang G.J."/>
            <person name="Wang J."/>
            <person name="Yao Y.G."/>
        </authorList>
    </citation>
    <scope>NUCLEOTIDE SEQUENCE [LARGE SCALE GENOMIC DNA]</scope>
</reference>
<feature type="transmembrane region" description="Helical" evidence="7">
    <location>
        <begin position="276"/>
        <end position="296"/>
    </location>
</feature>
<comment type="subcellular location">
    <subcellularLocation>
        <location evidence="1">Membrane</location>
        <topology evidence="1">Single-pass type I membrane protein</topology>
    </subcellularLocation>
</comment>
<protein>
    <submittedName>
        <fullName evidence="10">Adherens junction-associated protein 1</fullName>
    </submittedName>
</protein>
<accession>L8YDB6</accession>
<evidence type="ECO:0000259" key="9">
    <source>
        <dbReference type="Pfam" id="PF15298"/>
    </source>
</evidence>
<dbReference type="GO" id="GO:0008013">
    <property type="term" value="F:beta-catenin binding"/>
    <property type="evidence" value="ECO:0007669"/>
    <property type="project" value="TreeGrafter"/>
</dbReference>
<feature type="non-terminal residue" evidence="10">
    <location>
        <position position="1"/>
    </location>
</feature>
<dbReference type="Proteomes" id="UP000011518">
    <property type="component" value="Unassembled WGS sequence"/>
</dbReference>
<evidence type="ECO:0000256" key="6">
    <source>
        <dbReference type="SAM" id="MobiDB-lite"/>
    </source>
</evidence>
<organism evidence="10 11">
    <name type="scientific">Tupaia chinensis</name>
    <name type="common">Chinese tree shrew</name>
    <name type="synonym">Tupaia belangeri chinensis</name>
    <dbReference type="NCBI Taxonomy" id="246437"/>
    <lineage>
        <taxon>Eukaryota</taxon>
        <taxon>Metazoa</taxon>
        <taxon>Chordata</taxon>
        <taxon>Craniata</taxon>
        <taxon>Vertebrata</taxon>
        <taxon>Euteleostomi</taxon>
        <taxon>Mammalia</taxon>
        <taxon>Eutheria</taxon>
        <taxon>Euarchontoglires</taxon>
        <taxon>Scandentia</taxon>
        <taxon>Tupaiidae</taxon>
        <taxon>Tupaia</taxon>
    </lineage>
</organism>
<reference evidence="11" key="1">
    <citation type="submission" date="2012-07" db="EMBL/GenBank/DDBJ databases">
        <title>Genome of the Chinese tree shrew, a rising model animal genetically related to primates.</title>
        <authorList>
            <person name="Zhang G."/>
            <person name="Fan Y."/>
            <person name="Yao Y."/>
            <person name="Huang Z."/>
        </authorList>
    </citation>
    <scope>NUCLEOTIDE SEQUENCE [LARGE SCALE GENOMIC DNA]</scope>
</reference>
<feature type="signal peptide" evidence="8">
    <location>
        <begin position="1"/>
        <end position="34"/>
    </location>
</feature>
<keyword evidence="5 7" id="KW-0472">Membrane</keyword>
<feature type="region of interest" description="Disordered" evidence="6">
    <location>
        <begin position="242"/>
        <end position="262"/>
    </location>
</feature>
<sequence length="434" mass="47247">SSMSIRWPGYALGSHAWILIAMFQLAVDFPTCESLGPGPEFRLLPRPSPRPPRLWRLRSGQPARIPMPAWSPRPPRVEQRLHGQMQTTRTRRAHRPREQVAALVPKGGLAKPPAAAKSSPSLAAPSSSSSSLAAGGAPEQQSLLRRGKRHLQGGGFSSFRFRGGRPTTETEFIAWGPTGDEEALESNTFPGIYGPTTVSILQTRKTTVAATTTTTTTAATSMTLQTKGFTESLDPRKRIPIGVSTTEPSTSPSNNGKDIKPPRILGESSGLAVHQIITITVSLIMVIAALITTLVLKNCCAQSGNTRRNSHQRKINQQEESCQNLTDFTPARVPSSLDIFTAYNETLQCSHECVRASVPVYTDETLHSTGEYKSTFNGNRSASRAGKQPWAIVWQETFFIQMGNHVTYSVTLDSSESEVCSGYNRQSEETKTAA</sequence>
<proteinExistence type="predicted"/>